<feature type="region of interest" description="Disordered" evidence="1">
    <location>
        <begin position="333"/>
        <end position="364"/>
    </location>
</feature>
<feature type="compositionally biased region" description="Acidic residues" evidence="1">
    <location>
        <begin position="127"/>
        <end position="144"/>
    </location>
</feature>
<evidence type="ECO:0000256" key="1">
    <source>
        <dbReference type="SAM" id="MobiDB-lite"/>
    </source>
</evidence>
<accession>A0A165IPV7</accession>
<protein>
    <submittedName>
        <fullName evidence="2">Uncharacterized protein</fullName>
    </submittedName>
</protein>
<sequence>MYDYQPPPRPTRLYCTARLHGLGSQPSGADALVIGAVGRRPCAVRRAPLLSHERPPSPIPHPPPTTREMPPKPKPASAPAGVRHPRVLRSGRLAGRGGAAEGSADAQGSALEGGARSREEQQQQQQQEEEEEEEEGAEAEEPEPEGGIIRHLPLGTGTGRSSREHEHGRGRELGGVEVLQEEEEQGEEDDDHGHDHDHDAPPRKRRKVSQQAGPSTPRSARPLARPGQGQDGREPAGSSAGGVCVPSLSICVPLRPARPSTDALCRLGLGLATAIFRTPSSPPLPSPPRSPTLTHTNHPPRAQHLLRTIHHLAAQQYTAQGLMVNAPRIARRQRRGKWDAGEKGAGAESGEGEEEEPKHRKYAQSEKVKDMYRSLDGSALTMLGEPVTHSLRGVRLTQPARDPPARAHQARDDAEGLMKVHTTLRNNECTIHTGNERGKGTMY</sequence>
<reference evidence="2 3" key="1">
    <citation type="journal article" date="2016" name="Mol. Biol. Evol.">
        <title>Comparative Genomics of Early-Diverging Mushroom-Forming Fungi Provides Insights into the Origins of Lignocellulose Decay Capabilities.</title>
        <authorList>
            <person name="Nagy L.G."/>
            <person name="Riley R."/>
            <person name="Tritt A."/>
            <person name="Adam C."/>
            <person name="Daum C."/>
            <person name="Floudas D."/>
            <person name="Sun H."/>
            <person name="Yadav J.S."/>
            <person name="Pangilinan J."/>
            <person name="Larsson K.H."/>
            <person name="Matsuura K."/>
            <person name="Barry K."/>
            <person name="Labutti K."/>
            <person name="Kuo R."/>
            <person name="Ohm R.A."/>
            <person name="Bhattacharya S.S."/>
            <person name="Shirouzu T."/>
            <person name="Yoshinaga Y."/>
            <person name="Martin F.M."/>
            <person name="Grigoriev I.V."/>
            <person name="Hibbett D.S."/>
        </authorList>
    </citation>
    <scope>NUCLEOTIDE SEQUENCE [LARGE SCALE GENOMIC DNA]</scope>
    <source>
        <strain evidence="2 3">HHB12733</strain>
    </source>
</reference>
<evidence type="ECO:0000313" key="3">
    <source>
        <dbReference type="Proteomes" id="UP000076842"/>
    </source>
</evidence>
<evidence type="ECO:0000313" key="2">
    <source>
        <dbReference type="EMBL" id="KZT60848.1"/>
    </source>
</evidence>
<dbReference type="AlphaFoldDB" id="A0A165IPV7"/>
<gene>
    <name evidence="2" type="ORF">CALCODRAFT_86117</name>
</gene>
<organism evidence="2 3">
    <name type="scientific">Calocera cornea HHB12733</name>
    <dbReference type="NCBI Taxonomy" id="1353952"/>
    <lineage>
        <taxon>Eukaryota</taxon>
        <taxon>Fungi</taxon>
        <taxon>Dikarya</taxon>
        <taxon>Basidiomycota</taxon>
        <taxon>Agaricomycotina</taxon>
        <taxon>Dacrymycetes</taxon>
        <taxon>Dacrymycetales</taxon>
        <taxon>Dacrymycetaceae</taxon>
        <taxon>Calocera</taxon>
    </lineage>
</organism>
<feature type="compositionally biased region" description="Basic and acidic residues" evidence="1">
    <location>
        <begin position="191"/>
        <end position="202"/>
    </location>
</feature>
<feature type="compositionally biased region" description="Basic and acidic residues" evidence="1">
    <location>
        <begin position="161"/>
        <end position="174"/>
    </location>
</feature>
<proteinExistence type="predicted"/>
<feature type="compositionally biased region" description="Pro residues" evidence="1">
    <location>
        <begin position="56"/>
        <end position="65"/>
    </location>
</feature>
<feature type="region of interest" description="Disordered" evidence="1">
    <location>
        <begin position="46"/>
        <end position="243"/>
    </location>
</feature>
<dbReference type="STRING" id="1353952.A0A165IPV7"/>
<dbReference type="Proteomes" id="UP000076842">
    <property type="component" value="Unassembled WGS sequence"/>
</dbReference>
<keyword evidence="3" id="KW-1185">Reference proteome</keyword>
<dbReference type="EMBL" id="KV423928">
    <property type="protein sequence ID" value="KZT60848.1"/>
    <property type="molecule type" value="Genomic_DNA"/>
</dbReference>
<name>A0A165IPV7_9BASI</name>
<feature type="compositionally biased region" description="Acidic residues" evidence="1">
    <location>
        <begin position="179"/>
        <end position="190"/>
    </location>
</feature>
<feature type="compositionally biased region" description="Polar residues" evidence="1">
    <location>
        <begin position="209"/>
        <end position="218"/>
    </location>
</feature>
<dbReference type="InParanoid" id="A0A165IPV7"/>